<feature type="transmembrane region" description="Helical" evidence="1">
    <location>
        <begin position="120"/>
        <end position="135"/>
    </location>
</feature>
<feature type="transmembrane region" description="Helical" evidence="1">
    <location>
        <begin position="181"/>
        <end position="201"/>
    </location>
</feature>
<organism evidence="2 3">
    <name type="scientific">Barnesiella viscericola DSM 18177</name>
    <dbReference type="NCBI Taxonomy" id="880074"/>
    <lineage>
        <taxon>Bacteria</taxon>
        <taxon>Pseudomonadati</taxon>
        <taxon>Bacteroidota</taxon>
        <taxon>Bacteroidia</taxon>
        <taxon>Bacteroidales</taxon>
        <taxon>Barnesiellaceae</taxon>
        <taxon>Barnesiella</taxon>
    </lineage>
</organism>
<keyword evidence="1" id="KW-0812">Transmembrane</keyword>
<evidence type="ECO:0000313" key="3">
    <source>
        <dbReference type="Proteomes" id="UP000018901"/>
    </source>
</evidence>
<feature type="transmembrane region" description="Helical" evidence="1">
    <location>
        <begin position="293"/>
        <end position="313"/>
    </location>
</feature>
<evidence type="ECO:0000256" key="1">
    <source>
        <dbReference type="SAM" id="Phobius"/>
    </source>
</evidence>
<accession>W0ESZ0</accession>
<dbReference type="KEGG" id="bvs:BARVI_11375"/>
<proteinExistence type="predicted"/>
<dbReference type="AlphaFoldDB" id="W0ESZ0"/>
<feature type="transmembrane region" description="Helical" evidence="1">
    <location>
        <begin position="71"/>
        <end position="91"/>
    </location>
</feature>
<dbReference type="HOGENOM" id="CLU_666762_0_0_10"/>
<evidence type="ECO:0000313" key="2">
    <source>
        <dbReference type="EMBL" id="AHF13945.1"/>
    </source>
</evidence>
<keyword evidence="1" id="KW-0472">Membrane</keyword>
<evidence type="ECO:0008006" key="4">
    <source>
        <dbReference type="Google" id="ProtNLM"/>
    </source>
</evidence>
<keyword evidence="1" id="KW-1133">Transmembrane helix</keyword>
<reference evidence="2 3" key="1">
    <citation type="submission" date="2013-12" db="EMBL/GenBank/DDBJ databases">
        <authorList>
            <consortium name="DOE Joint Genome Institute"/>
            <person name="Eisen J."/>
            <person name="Huntemann M."/>
            <person name="Han J."/>
            <person name="Chen A."/>
            <person name="Kyrpides N."/>
            <person name="Mavromatis K."/>
            <person name="Markowitz V."/>
            <person name="Palaniappan K."/>
            <person name="Ivanova N."/>
            <person name="Schaumberg A."/>
            <person name="Pati A."/>
            <person name="Liolios K."/>
            <person name="Nordberg H.P."/>
            <person name="Cantor M.N."/>
            <person name="Hua S.X."/>
            <person name="Woyke T."/>
        </authorList>
    </citation>
    <scope>NUCLEOTIDE SEQUENCE [LARGE SCALE GENOMIC DNA]</scope>
    <source>
        <strain evidence="3">DSM 18177</strain>
    </source>
</reference>
<sequence length="412" mass="48115">MHFSFTNAFNFLMLFYTLLACRNLYWDTMKEMTDIGLISEFLVNYQGGFARRGLLGEILYWLWQSYSMDPILIIQSISIICFSGVVIFFGYQFLKKRYNWWILPLGFFLANGWIIRKDYLMILILAAIIYGYIHLKKIYLKLLFVILLEIVLIFTHEAFFFFGTPFVILLFLRDKNLDVKIGVRILFSTLLVLLFLIVCYYKGNNQIVMSISNSWSPLFSDLVQNGGILKSLSWETLPTMKFHFRVNFVESSFGFIGLIIRPITLFFVYYLASRILFVFRTPHSQLQDNDKPLLASILIFQFIMLIPMFTVLSCDTGRVVLYWLSSSFIFFLLIPRELLKYIFPQYFLRSITKIDQKIDILLPPTKGLMALLVLVITMTPVGFHIDEAMSRSVFGVVGTFVSNILRSIMIIF</sequence>
<name>W0ESZ0_9BACT</name>
<gene>
    <name evidence="2" type="ORF">BARVI_11375</name>
</gene>
<dbReference type="Proteomes" id="UP000018901">
    <property type="component" value="Chromosome"/>
</dbReference>
<keyword evidence="3" id="KW-1185">Reference proteome</keyword>
<feature type="transmembrane region" description="Helical" evidence="1">
    <location>
        <begin position="7"/>
        <end position="25"/>
    </location>
</feature>
<feature type="transmembrane region" description="Helical" evidence="1">
    <location>
        <begin position="393"/>
        <end position="411"/>
    </location>
</feature>
<dbReference type="STRING" id="880074.BARVI_11375"/>
<feature type="transmembrane region" description="Helical" evidence="1">
    <location>
        <begin position="142"/>
        <end position="169"/>
    </location>
</feature>
<feature type="transmembrane region" description="Helical" evidence="1">
    <location>
        <begin position="319"/>
        <end position="339"/>
    </location>
</feature>
<protein>
    <recommendedName>
        <fullName evidence="4">EpsG family protein</fullName>
    </recommendedName>
</protein>
<feature type="transmembrane region" description="Helical" evidence="1">
    <location>
        <begin position="252"/>
        <end position="272"/>
    </location>
</feature>
<feature type="transmembrane region" description="Helical" evidence="1">
    <location>
        <begin position="98"/>
        <end position="114"/>
    </location>
</feature>
<dbReference type="EMBL" id="CP007034">
    <property type="protein sequence ID" value="AHF13945.1"/>
    <property type="molecule type" value="Genomic_DNA"/>
</dbReference>
<dbReference type="eggNOG" id="ENOG5033F84">
    <property type="taxonomic scope" value="Bacteria"/>
</dbReference>
<feature type="transmembrane region" description="Helical" evidence="1">
    <location>
        <begin position="360"/>
        <end position="381"/>
    </location>
</feature>